<dbReference type="FunFam" id="3.40.50.410:FF:000013">
    <property type="entry name" value="inter-alpha-trypsin inhibitor heavy chain H2"/>
    <property type="match status" value="1"/>
</dbReference>
<comment type="similarity">
    <text evidence="2">Belongs to the ITIH family.</text>
</comment>
<dbReference type="InParanoid" id="F7BB51"/>
<accession>F7BB51</accession>
<dbReference type="GO" id="GO:0004867">
    <property type="term" value="F:serine-type endopeptidase inhibitor activity"/>
    <property type="evidence" value="ECO:0007669"/>
    <property type="project" value="UniProtKB-KW"/>
</dbReference>
<dbReference type="eggNOG" id="ENOG502QPS2">
    <property type="taxonomic scope" value="Eukaryota"/>
</dbReference>
<feature type="chain" id="PRO_5023929148" description="Inter-alpha-trypsin inhibitor heavy chain 4" evidence="8">
    <location>
        <begin position="27"/>
        <end position="827"/>
    </location>
</feature>
<dbReference type="Ensembl" id="ENSMODT00000014182.4">
    <property type="protein sequence ID" value="ENSMODP00000013927.4"/>
    <property type="gene ID" value="ENSMODG00000011117.4"/>
</dbReference>
<evidence type="ECO:0000256" key="6">
    <source>
        <dbReference type="ARBA" id="ARBA00022900"/>
    </source>
</evidence>
<dbReference type="GO" id="GO:0005576">
    <property type="term" value="C:extracellular region"/>
    <property type="evidence" value="ECO:0007669"/>
    <property type="project" value="UniProtKB-SubCell"/>
</dbReference>
<sequence length="827" mass="93660">TRMEALAHTLLFTILLLLASLSPIAAQEDGIEIYSFTMDTRIISRFARTTITSHVVNRAKKVQQATFQVEMPPKAFITNFSMIIDGVTYPGKMKEKAAMTRGQRADLSPRTTEKRLEQFHVSVNVDPAANATFELVYEELLKRHLGKYELMLMIQPKQLVKQLQVDIYIFEPQGISSLENDITFMTKKLEDALTKTQNKTEVHIAFKPSLAQQQKEPWKLNTVVDGKFIVRYDVDRVTTAGDIQIENGYFVHNFAPTQLPMVPKNIVFLIDKSGSMAGRKIKKTKAALIKILDDLKPEDHFNMITFSGHVTRWKPELVLALDEHLKEAKTFLSNTPALGVTNVNGAVLAAVSMLDESNKKKELPEGSVSMIILLTDGDSTEGETKLQKIHENVKAAIRGQYHLFCLGFGFDINYVFLERLALDNGGMARHIFEGLDAELQLQDFYQEVANPLLTQVEFQYSDHAVELLTKDSFGIFFRGSELVVAGKLKPQAQELFSAHVRGKSVINITYYIYIKEKVFQSGKNISHSFMERLWAYLTIQQLQEKVVLASGTELQRLEARAVNLSLNFNFLTPFTNLIVNKPKDQDQPQLAEKPVEIGEQYMEHFLALGLRHHNLVGRALELESRRPKFKFCLRYLLWLLSLLFSLEARLPSLEEASPTSVSSAESLRSKERAPHFMLALITPNADSKEFLCVDIKGSPYRSLSLISDPVQGIEVTGKYKDFMDTFSWIQVSYRSPEVQVYVTQNNIAVIRGHGQGRESTSYQWHRAFYVGLNGLKMTLENRVLLLRAPQKVTIGLVSLNNHIPELRLFLLDPGYFSEKVSGVLGMS</sequence>
<feature type="domain" description="VWFA" evidence="9">
    <location>
        <begin position="265"/>
        <end position="448"/>
    </location>
</feature>
<keyword evidence="12" id="KW-1185">Reference proteome</keyword>
<dbReference type="OMA" id="XHMENIT"/>
<evidence type="ECO:0000256" key="2">
    <source>
        <dbReference type="ARBA" id="ARBA00010158"/>
    </source>
</evidence>
<feature type="signal peptide" evidence="8">
    <location>
        <begin position="1"/>
        <end position="26"/>
    </location>
</feature>
<evidence type="ECO:0000256" key="4">
    <source>
        <dbReference type="ARBA" id="ARBA00022690"/>
    </source>
</evidence>
<dbReference type="SUPFAM" id="SSF53300">
    <property type="entry name" value="vWA-like"/>
    <property type="match status" value="1"/>
</dbReference>
<dbReference type="GeneTree" id="ENSGT00940000161039"/>
<evidence type="ECO:0000256" key="8">
    <source>
        <dbReference type="SAM" id="SignalP"/>
    </source>
</evidence>
<dbReference type="InterPro" id="IPR036465">
    <property type="entry name" value="vWFA_dom_sf"/>
</dbReference>
<feature type="domain" description="VIT" evidence="10">
    <location>
        <begin position="17"/>
        <end position="139"/>
    </location>
</feature>
<evidence type="ECO:0000259" key="10">
    <source>
        <dbReference type="PROSITE" id="PS51468"/>
    </source>
</evidence>
<dbReference type="Pfam" id="PF00092">
    <property type="entry name" value="VWA"/>
    <property type="match status" value="1"/>
</dbReference>
<dbReference type="PANTHER" id="PTHR10338">
    <property type="entry name" value="INTER-ALPHA-TRYPSIN INHIBITOR HEAVY CHAIN FAMILY MEMBER"/>
    <property type="match status" value="1"/>
</dbReference>
<evidence type="ECO:0000259" key="9">
    <source>
        <dbReference type="PROSITE" id="PS50234"/>
    </source>
</evidence>
<organism evidence="11 12">
    <name type="scientific">Monodelphis domestica</name>
    <name type="common">Gray short-tailed opossum</name>
    <dbReference type="NCBI Taxonomy" id="13616"/>
    <lineage>
        <taxon>Eukaryota</taxon>
        <taxon>Metazoa</taxon>
        <taxon>Chordata</taxon>
        <taxon>Craniata</taxon>
        <taxon>Vertebrata</taxon>
        <taxon>Euteleostomi</taxon>
        <taxon>Mammalia</taxon>
        <taxon>Metatheria</taxon>
        <taxon>Didelphimorphia</taxon>
        <taxon>Didelphidae</taxon>
        <taxon>Monodelphis</taxon>
    </lineage>
</organism>
<dbReference type="SMART" id="SM00609">
    <property type="entry name" value="VIT"/>
    <property type="match status" value="1"/>
</dbReference>
<evidence type="ECO:0000256" key="1">
    <source>
        <dbReference type="ARBA" id="ARBA00004613"/>
    </source>
</evidence>
<dbReference type="PROSITE" id="PS50234">
    <property type="entry name" value="VWFA"/>
    <property type="match status" value="1"/>
</dbReference>
<name>F7BB51_MONDO</name>
<dbReference type="InterPro" id="IPR013694">
    <property type="entry name" value="VIT"/>
</dbReference>
<reference evidence="11" key="2">
    <citation type="submission" date="2025-08" db="UniProtKB">
        <authorList>
            <consortium name="Ensembl"/>
        </authorList>
    </citation>
    <scope>IDENTIFICATION</scope>
</reference>
<keyword evidence="7" id="KW-0325">Glycoprotein</keyword>
<dbReference type="AlphaFoldDB" id="F7BB51"/>
<evidence type="ECO:0000313" key="12">
    <source>
        <dbReference type="Proteomes" id="UP000002280"/>
    </source>
</evidence>
<keyword evidence="3" id="KW-0964">Secreted</keyword>
<dbReference type="Proteomes" id="UP000002280">
    <property type="component" value="Chromosome 6"/>
</dbReference>
<evidence type="ECO:0000256" key="7">
    <source>
        <dbReference type="ARBA" id="ARBA00023180"/>
    </source>
</evidence>
<dbReference type="Gene3D" id="3.40.50.410">
    <property type="entry name" value="von Willebrand factor, type A domain"/>
    <property type="match status" value="1"/>
</dbReference>
<dbReference type="Bgee" id="ENSMODG00000011117">
    <property type="expression patterns" value="Expressed in liver and 8 other cell types or tissues"/>
</dbReference>
<evidence type="ECO:0000256" key="5">
    <source>
        <dbReference type="ARBA" id="ARBA00022729"/>
    </source>
</evidence>
<dbReference type="InterPro" id="IPR002035">
    <property type="entry name" value="VWF_A"/>
</dbReference>
<comment type="subcellular location">
    <subcellularLocation>
        <location evidence="1">Secreted</location>
    </subcellularLocation>
</comment>
<proteinExistence type="inferred from homology"/>
<keyword evidence="4" id="KW-0646">Protease inhibitor</keyword>
<keyword evidence="5 8" id="KW-0732">Signal</keyword>
<dbReference type="InterPro" id="IPR050934">
    <property type="entry name" value="ITIH"/>
</dbReference>
<dbReference type="PROSITE" id="PS51468">
    <property type="entry name" value="VIT"/>
    <property type="match status" value="1"/>
</dbReference>
<keyword evidence="6" id="KW-0722">Serine protease inhibitor</keyword>
<evidence type="ECO:0000256" key="3">
    <source>
        <dbReference type="ARBA" id="ARBA00022525"/>
    </source>
</evidence>
<dbReference type="HOGENOM" id="CLU_008101_0_0_1"/>
<evidence type="ECO:0000313" key="11">
    <source>
        <dbReference type="Ensembl" id="ENSMODP00000013927.4"/>
    </source>
</evidence>
<evidence type="ECO:0008006" key="13">
    <source>
        <dbReference type="Google" id="ProtNLM"/>
    </source>
</evidence>
<protein>
    <recommendedName>
        <fullName evidence="13">Inter-alpha-trypsin inhibitor heavy chain 4</fullName>
    </recommendedName>
</protein>
<dbReference type="SMART" id="SM00327">
    <property type="entry name" value="VWA"/>
    <property type="match status" value="1"/>
</dbReference>
<dbReference type="Pfam" id="PF08487">
    <property type="entry name" value="VIT"/>
    <property type="match status" value="1"/>
</dbReference>
<dbReference type="PANTHER" id="PTHR10338:SF119">
    <property type="entry name" value="INTER-ALPHA-TRYPSIN INHIBITOR HEAVY CHAIN H4"/>
    <property type="match status" value="1"/>
</dbReference>
<reference evidence="11 12" key="1">
    <citation type="journal article" date="2007" name="Nature">
        <title>Genome of the marsupial Monodelphis domestica reveals innovation in non-coding sequences.</title>
        <authorList>
            <person name="Mikkelsen T.S."/>
            <person name="Wakefield M.J."/>
            <person name="Aken B."/>
            <person name="Amemiya C.T."/>
            <person name="Chang J.L."/>
            <person name="Duke S."/>
            <person name="Garber M."/>
            <person name="Gentles A.J."/>
            <person name="Goodstadt L."/>
            <person name="Heger A."/>
            <person name="Jurka J."/>
            <person name="Kamal M."/>
            <person name="Mauceli E."/>
            <person name="Searle S.M."/>
            <person name="Sharpe T."/>
            <person name="Baker M.L."/>
            <person name="Batzer M.A."/>
            <person name="Benos P.V."/>
            <person name="Belov K."/>
            <person name="Clamp M."/>
            <person name="Cook A."/>
            <person name="Cuff J."/>
            <person name="Das R."/>
            <person name="Davidow L."/>
            <person name="Deakin J.E."/>
            <person name="Fazzari M.J."/>
            <person name="Glass J.L."/>
            <person name="Grabherr M."/>
            <person name="Greally J.M."/>
            <person name="Gu W."/>
            <person name="Hore T.A."/>
            <person name="Huttley G.A."/>
            <person name="Kleber M."/>
            <person name="Jirtle R.L."/>
            <person name="Koina E."/>
            <person name="Lee J.T."/>
            <person name="Mahony S."/>
            <person name="Marra M.A."/>
            <person name="Miller R.D."/>
            <person name="Nicholls R.D."/>
            <person name="Oda M."/>
            <person name="Papenfuss A.T."/>
            <person name="Parra Z.E."/>
            <person name="Pollock D.D."/>
            <person name="Ray D.A."/>
            <person name="Schein J.E."/>
            <person name="Speed T.P."/>
            <person name="Thompson K."/>
            <person name="VandeBerg J.L."/>
            <person name="Wade C.M."/>
            <person name="Walker J.A."/>
            <person name="Waters P.D."/>
            <person name="Webber C."/>
            <person name="Weidman J.R."/>
            <person name="Xie X."/>
            <person name="Zody M.C."/>
            <person name="Baldwin J."/>
            <person name="Abdouelleil A."/>
            <person name="Abdulkadir J."/>
            <person name="Abebe A."/>
            <person name="Abera B."/>
            <person name="Abreu J."/>
            <person name="Acer S.C."/>
            <person name="Aftuck L."/>
            <person name="Alexander A."/>
            <person name="An P."/>
            <person name="Anderson E."/>
            <person name="Anderson S."/>
            <person name="Arachi H."/>
            <person name="Azer M."/>
            <person name="Bachantsang P."/>
            <person name="Barry A."/>
            <person name="Bayul T."/>
            <person name="Berlin A."/>
            <person name="Bessette D."/>
            <person name="Bloom T."/>
            <person name="Bloom T."/>
            <person name="Boguslavskiy L."/>
            <person name="Bonnet C."/>
            <person name="Boukhgalter B."/>
            <person name="Bourzgui I."/>
            <person name="Brown A."/>
            <person name="Cahill P."/>
            <person name="Channer S."/>
            <person name="Cheshatsang Y."/>
            <person name="Chuda L."/>
            <person name="Citroen M."/>
            <person name="Collymore A."/>
            <person name="Cooke P."/>
            <person name="Costello M."/>
            <person name="D'Aco K."/>
            <person name="Daza R."/>
            <person name="De Haan G."/>
            <person name="DeGray S."/>
            <person name="DeMaso C."/>
            <person name="Dhargay N."/>
            <person name="Dooley K."/>
            <person name="Dooley E."/>
            <person name="Doricent M."/>
            <person name="Dorje P."/>
            <person name="Dorjee K."/>
            <person name="Dupes A."/>
            <person name="Elong R."/>
            <person name="Falk J."/>
            <person name="Farina A."/>
            <person name="Faro S."/>
            <person name="Ferguson D."/>
            <person name="Fisher S."/>
            <person name="Foley C.D."/>
            <person name="Franke A."/>
            <person name="Friedrich D."/>
            <person name="Gadbois L."/>
            <person name="Gearin G."/>
            <person name="Gearin C.R."/>
            <person name="Giannoukos G."/>
            <person name="Goode T."/>
            <person name="Graham J."/>
            <person name="Grandbois E."/>
            <person name="Grewal S."/>
            <person name="Gyaltsen K."/>
            <person name="Hafez N."/>
            <person name="Hagos B."/>
            <person name="Hall J."/>
            <person name="Henson C."/>
            <person name="Hollinger A."/>
            <person name="Honan T."/>
            <person name="Huard M.D."/>
            <person name="Hughes L."/>
            <person name="Hurhula B."/>
            <person name="Husby M.E."/>
            <person name="Kamat A."/>
            <person name="Kanga B."/>
            <person name="Kashin S."/>
            <person name="Khazanovich D."/>
            <person name="Kisner P."/>
            <person name="Lance K."/>
            <person name="Lara M."/>
            <person name="Lee W."/>
            <person name="Lennon N."/>
            <person name="Letendre F."/>
            <person name="LeVine R."/>
            <person name="Lipovsky A."/>
            <person name="Liu X."/>
            <person name="Liu J."/>
            <person name="Liu S."/>
            <person name="Lokyitsang T."/>
            <person name="Lokyitsang Y."/>
            <person name="Lubonja R."/>
            <person name="Lui A."/>
            <person name="MacDonald P."/>
            <person name="Magnisalis V."/>
            <person name="Maru K."/>
            <person name="Matthews C."/>
            <person name="McCusker W."/>
            <person name="McDonough S."/>
            <person name="Mehta T."/>
            <person name="Meldrim J."/>
            <person name="Meneus L."/>
            <person name="Mihai O."/>
            <person name="Mihalev A."/>
            <person name="Mihova T."/>
            <person name="Mittelman R."/>
            <person name="Mlenga V."/>
            <person name="Montmayeur A."/>
            <person name="Mulrain L."/>
            <person name="Navidi A."/>
            <person name="Naylor J."/>
            <person name="Negash T."/>
            <person name="Nguyen T."/>
            <person name="Nguyen N."/>
            <person name="Nicol R."/>
            <person name="Norbu C."/>
            <person name="Norbu N."/>
            <person name="Novod N."/>
            <person name="O'Neill B."/>
            <person name="Osman S."/>
            <person name="Markiewicz E."/>
            <person name="Oyono O.L."/>
            <person name="Patti C."/>
            <person name="Phunkhang P."/>
            <person name="Pierre F."/>
            <person name="Priest M."/>
            <person name="Raghuraman S."/>
            <person name="Rege F."/>
            <person name="Reyes R."/>
            <person name="Rise C."/>
            <person name="Rogov P."/>
            <person name="Ross K."/>
            <person name="Ryan E."/>
            <person name="Settipalli S."/>
            <person name="Shea T."/>
            <person name="Sherpa N."/>
            <person name="Shi L."/>
            <person name="Shih D."/>
            <person name="Sparrow T."/>
            <person name="Spaulding J."/>
            <person name="Stalker J."/>
            <person name="Stange-Thomann N."/>
            <person name="Stavropoulos S."/>
            <person name="Stone C."/>
            <person name="Strader C."/>
            <person name="Tesfaye S."/>
            <person name="Thomson T."/>
            <person name="Thoulutsang Y."/>
            <person name="Thoulutsang D."/>
            <person name="Topham K."/>
            <person name="Topping I."/>
            <person name="Tsamla T."/>
            <person name="Vassiliev H."/>
            <person name="Vo A."/>
            <person name="Wangchuk T."/>
            <person name="Wangdi T."/>
            <person name="Weiand M."/>
            <person name="Wilkinson J."/>
            <person name="Wilson A."/>
            <person name="Yadav S."/>
            <person name="Young G."/>
            <person name="Yu Q."/>
            <person name="Zembek L."/>
            <person name="Zhong D."/>
            <person name="Zimmer A."/>
            <person name="Zwirko Z."/>
            <person name="Jaffe D.B."/>
            <person name="Alvarez P."/>
            <person name="Brockman W."/>
            <person name="Butler J."/>
            <person name="Chin C."/>
            <person name="Gnerre S."/>
            <person name="MacCallum I."/>
            <person name="Graves J.A."/>
            <person name="Ponting C.P."/>
            <person name="Breen M."/>
            <person name="Samollow P.B."/>
            <person name="Lander E.S."/>
            <person name="Lindblad-Toh K."/>
        </authorList>
    </citation>
    <scope>NUCLEOTIDE SEQUENCE [LARGE SCALE GENOMIC DNA]</scope>
</reference>
<reference evidence="11" key="3">
    <citation type="submission" date="2025-09" db="UniProtKB">
        <authorList>
            <consortium name="Ensembl"/>
        </authorList>
    </citation>
    <scope>IDENTIFICATION</scope>
</reference>